<name>Q2W6E2_PARM1</name>
<keyword evidence="3" id="KW-1185">Reference proteome</keyword>
<dbReference type="RefSeq" id="WP_011384184.1">
    <property type="nucleotide sequence ID" value="NC_007626.1"/>
</dbReference>
<dbReference type="Pfam" id="PF09931">
    <property type="entry name" value="Phage_phiJL001_Gp84_N"/>
    <property type="match status" value="1"/>
</dbReference>
<evidence type="ECO:0000313" key="3">
    <source>
        <dbReference type="Proteomes" id="UP000007058"/>
    </source>
</evidence>
<dbReference type="STRING" id="342108.amb1779"/>
<evidence type="ECO:0000313" key="2">
    <source>
        <dbReference type="EMBL" id="BAE50583.1"/>
    </source>
</evidence>
<dbReference type="Proteomes" id="UP000007058">
    <property type="component" value="Chromosome"/>
</dbReference>
<reference evidence="2 3" key="1">
    <citation type="journal article" date="2005" name="DNA Res.">
        <title>Complete genome sequence of the facultative anaerobic magnetotactic bacterium Magnetospirillum sp. strain AMB-1.</title>
        <authorList>
            <person name="Matsunaga T."/>
            <person name="Okamura Y."/>
            <person name="Fukuda Y."/>
            <person name="Wahyudi A.T."/>
            <person name="Murase Y."/>
            <person name="Takeyama H."/>
        </authorList>
    </citation>
    <scope>NUCLEOTIDE SEQUENCE [LARGE SCALE GENOMIC DNA]</scope>
    <source>
        <strain evidence="3">ATCC 700264 / AMB-1</strain>
    </source>
</reference>
<dbReference type="EMBL" id="AP007255">
    <property type="protein sequence ID" value="BAE50583.1"/>
    <property type="molecule type" value="Genomic_DNA"/>
</dbReference>
<evidence type="ECO:0000259" key="1">
    <source>
        <dbReference type="Pfam" id="PF09356"/>
    </source>
</evidence>
<dbReference type="InterPro" id="IPR018964">
    <property type="entry name" value="Phage_phiJL001_Gp84_C"/>
</dbReference>
<sequence>MKPLSPALRALLATRQFYCCDLVVLTLAGGATHRYSAGDCDVKDVDGTLYSCGGMTGPFWISSNRLGSISQKLGTQADTLTIDLLPGASTIEGMEWGEALPRGLLRGAILEYRTGYAPVPVSAACWPIPLTGTVREFLGFFGGGDGGGSVLTLTVADARSRLQSPWPRNLYSPACCEYVGAPGCGVDLDSFAVTASALAGSTGSILVVSLAQDNGYFDLGSVSFTSGANQGMSRSIRSHVAGSPGSLTLMTPFPVDPAPGDSLVLLPGCDGGFGHQGCPKFEGTPTLRFRGEPFVPPPTTAN</sequence>
<dbReference type="Pfam" id="PF09356">
    <property type="entry name" value="Phage_BR0599"/>
    <property type="match status" value="1"/>
</dbReference>
<dbReference type="KEGG" id="mag:amb1779"/>
<dbReference type="AlphaFoldDB" id="Q2W6E2"/>
<feature type="domain" description="Bacteriophage phiJL001 Gp84 C-terminal" evidence="1">
    <location>
        <begin position="215"/>
        <end position="296"/>
    </location>
</feature>
<dbReference type="OrthoDB" id="1633386at2"/>
<organism evidence="2 3">
    <name type="scientific">Paramagnetospirillum magneticum (strain ATCC 700264 / AMB-1)</name>
    <name type="common">Magnetospirillum magneticum</name>
    <dbReference type="NCBI Taxonomy" id="342108"/>
    <lineage>
        <taxon>Bacteria</taxon>
        <taxon>Pseudomonadati</taxon>
        <taxon>Pseudomonadota</taxon>
        <taxon>Alphaproteobacteria</taxon>
        <taxon>Rhodospirillales</taxon>
        <taxon>Magnetospirillaceae</taxon>
        <taxon>Paramagnetospirillum</taxon>
    </lineage>
</organism>
<gene>
    <name evidence="2" type="ordered locus">amb1779</name>
</gene>
<proteinExistence type="predicted"/>
<accession>Q2W6E2</accession>
<dbReference type="HOGENOM" id="CLU_080134_1_0_5"/>
<protein>
    <recommendedName>
        <fullName evidence="1">Bacteriophage phiJL001 Gp84 C-terminal domain-containing protein</fullName>
    </recommendedName>
</protein>